<proteinExistence type="predicted"/>
<dbReference type="HOGENOM" id="CLU_2949247_0_0_2"/>
<accession>U1N6E9</accession>
<gene>
    <name evidence="1" type="ORF">J07HQW1_02265</name>
</gene>
<dbReference type="AlphaFoldDB" id="U1N6E9"/>
<dbReference type="EMBL" id="KE356560">
    <property type="protein sequence ID" value="ERG92230.1"/>
    <property type="molecule type" value="Genomic_DNA"/>
</dbReference>
<protein>
    <submittedName>
        <fullName evidence="1">Uncharacterized protein</fullName>
    </submittedName>
</protein>
<name>U1N6E9_9EURY</name>
<evidence type="ECO:0000313" key="2">
    <source>
        <dbReference type="Proteomes" id="UP000030649"/>
    </source>
</evidence>
<sequence>MLSSARANQVYLYPMSKSNLTENSADTIETVSATATVIVTTADISEEVMFSRESIILIE</sequence>
<organism evidence="1 2">
    <name type="scientific">Haloquadratum walsbyi J07HQW1</name>
    <dbReference type="NCBI Taxonomy" id="1238424"/>
    <lineage>
        <taxon>Archaea</taxon>
        <taxon>Methanobacteriati</taxon>
        <taxon>Methanobacteriota</taxon>
        <taxon>Stenosarchaea group</taxon>
        <taxon>Halobacteria</taxon>
        <taxon>Halobacteriales</taxon>
        <taxon>Haloferacaceae</taxon>
        <taxon>Haloquadratum</taxon>
    </lineage>
</organism>
<evidence type="ECO:0000313" key="1">
    <source>
        <dbReference type="EMBL" id="ERG92230.1"/>
    </source>
</evidence>
<dbReference type="Proteomes" id="UP000030649">
    <property type="component" value="Unassembled WGS sequence"/>
</dbReference>
<reference evidence="1 2" key="1">
    <citation type="journal article" date="2013" name="PLoS ONE">
        <title>Assembly-driven community genomics of a hypersaline microbial ecosystem.</title>
        <authorList>
            <person name="Podell S."/>
            <person name="Ugalde J.A."/>
            <person name="Narasingarao P."/>
            <person name="Banfield J.F."/>
            <person name="Heidelberg K.B."/>
            <person name="Allen E.E."/>
        </authorList>
    </citation>
    <scope>NUCLEOTIDE SEQUENCE [LARGE SCALE GENOMIC DNA]</scope>
    <source>
        <strain evidence="2">J07HQW1</strain>
    </source>
</reference>